<dbReference type="Proteomes" id="UP001177120">
    <property type="component" value="Unassembled WGS sequence"/>
</dbReference>
<feature type="region of interest" description="Disordered" evidence="1">
    <location>
        <begin position="32"/>
        <end position="53"/>
    </location>
</feature>
<comment type="caution">
    <text evidence="2">The sequence shown here is derived from an EMBL/GenBank/DDBJ whole genome shotgun (WGS) entry which is preliminary data.</text>
</comment>
<proteinExistence type="predicted"/>
<sequence length="94" mass="9974">MITPIPSAGHGQAKYALPRVCLVLSTLLSRLTPPAPCRDADDDRSDPVSAGRGQSTLRFAEMARDFHPALPVSSLSQGLVSRSPGKTLLPYGMT</sequence>
<evidence type="ECO:0000313" key="3">
    <source>
        <dbReference type="Proteomes" id="UP001177120"/>
    </source>
</evidence>
<accession>A0ABS2WLK3</accession>
<name>A0ABS2WLK3_9BACL</name>
<reference evidence="2" key="1">
    <citation type="journal article" date="2024" name="Int. J. Syst. Evol. Microbiol.">
        <title>Polycladomyces zharkentensis sp. nov., a novel thermophilic cellulose- and starch-degrading member of the Bacillota from a geothermal aquifer in Kazakhstan.</title>
        <authorList>
            <person name="Mashzhan A."/>
            <person name="Kistaubayeva A."/>
            <person name="Javier-Lopez R."/>
            <person name="Bissenova U."/>
            <person name="Bissenbay A."/>
            <person name="Birkeland N.K."/>
        </authorList>
    </citation>
    <scope>NUCLEOTIDE SEQUENCE</scope>
    <source>
        <strain evidence="2">ZKZ2T</strain>
    </source>
</reference>
<dbReference type="RefSeq" id="WP_205496158.1">
    <property type="nucleotide sequence ID" value="NZ_JAFHAP010000011.1"/>
</dbReference>
<feature type="region of interest" description="Disordered" evidence="1">
    <location>
        <begin position="75"/>
        <end position="94"/>
    </location>
</feature>
<organism evidence="2 3">
    <name type="scientific">Polycladomyces zharkentensis</name>
    <dbReference type="NCBI Taxonomy" id="2807616"/>
    <lineage>
        <taxon>Bacteria</taxon>
        <taxon>Bacillati</taxon>
        <taxon>Bacillota</taxon>
        <taxon>Bacilli</taxon>
        <taxon>Bacillales</taxon>
        <taxon>Thermoactinomycetaceae</taxon>
        <taxon>Polycladomyces</taxon>
    </lineage>
</organism>
<protein>
    <submittedName>
        <fullName evidence="2">Uncharacterized protein</fullName>
    </submittedName>
</protein>
<dbReference type="EMBL" id="JAFHAP010000011">
    <property type="protein sequence ID" value="MBN2910326.1"/>
    <property type="molecule type" value="Genomic_DNA"/>
</dbReference>
<keyword evidence="3" id="KW-1185">Reference proteome</keyword>
<evidence type="ECO:0000256" key="1">
    <source>
        <dbReference type="SAM" id="MobiDB-lite"/>
    </source>
</evidence>
<evidence type="ECO:0000313" key="2">
    <source>
        <dbReference type="EMBL" id="MBN2910326.1"/>
    </source>
</evidence>
<gene>
    <name evidence="2" type="ORF">JQC72_12545</name>
</gene>